<name>A0A4P6F753_9MICO</name>
<dbReference type="OrthoDB" id="3742900at2"/>
<feature type="transmembrane region" description="Helical" evidence="1">
    <location>
        <begin position="76"/>
        <end position="104"/>
    </location>
</feature>
<keyword evidence="1" id="KW-1133">Transmembrane helix</keyword>
<protein>
    <submittedName>
        <fullName evidence="2">Uncharacterized protein</fullName>
    </submittedName>
</protein>
<feature type="transmembrane region" description="Helical" evidence="1">
    <location>
        <begin position="225"/>
        <end position="244"/>
    </location>
</feature>
<feature type="transmembrane region" description="Helical" evidence="1">
    <location>
        <begin position="30"/>
        <end position="56"/>
    </location>
</feature>
<keyword evidence="1" id="KW-0472">Membrane</keyword>
<dbReference type="InterPro" id="IPR045931">
    <property type="entry name" value="DUF6350"/>
</dbReference>
<evidence type="ECO:0000313" key="3">
    <source>
        <dbReference type="Proteomes" id="UP000292118"/>
    </source>
</evidence>
<feature type="transmembrane region" description="Helical" evidence="1">
    <location>
        <begin position="185"/>
        <end position="213"/>
    </location>
</feature>
<keyword evidence="1" id="KW-0812">Transmembrane</keyword>
<dbReference type="KEGG" id="xya:ET471_09130"/>
<evidence type="ECO:0000313" key="2">
    <source>
        <dbReference type="EMBL" id="QAY70179.1"/>
    </source>
</evidence>
<dbReference type="EMBL" id="CP035493">
    <property type="protein sequence ID" value="QAY70179.1"/>
    <property type="molecule type" value="Genomic_DNA"/>
</dbReference>
<feature type="transmembrane region" description="Helical" evidence="1">
    <location>
        <begin position="370"/>
        <end position="393"/>
    </location>
</feature>
<reference evidence="2 3" key="1">
    <citation type="submission" date="2019-01" db="EMBL/GenBank/DDBJ databases">
        <title>Genome sequencing of strain FW10M-9.</title>
        <authorList>
            <person name="Heo J."/>
            <person name="Kim S.-J."/>
            <person name="Kim J.-S."/>
            <person name="Hong S.-B."/>
            <person name="Kwon S.-W."/>
        </authorList>
    </citation>
    <scope>NUCLEOTIDE SEQUENCE [LARGE SCALE GENOMIC DNA]</scope>
    <source>
        <strain evidence="2 3">FW10M-9</strain>
    </source>
</reference>
<feature type="transmembrane region" description="Helical" evidence="1">
    <location>
        <begin position="328"/>
        <end position="350"/>
    </location>
</feature>
<dbReference type="RefSeq" id="WP_129187685.1">
    <property type="nucleotide sequence ID" value="NZ_CP035493.1"/>
</dbReference>
<sequence length="400" mass="39088">MSTRTAPRTVEGTSEAVETRSARVAPAMSGVWSVVQGMVLSFVFLLLLAVVALLGAPDAGAAEVPWAAAGRVAGGLWLLGHGVPVGDLSIVPLGIGALALFATYVSAKRSAIASQAAVVAGASTYLVVTVGAAAAGGVRGVGLALAALGAVVVGGGGMVLGTLTQPEAPAIADVAERTMGVLPPVLRLGLRAGAVALAAFTAVSAGLVAVWMLAGRTVSDDVLTALAPGWIGGIVLAVSQLAVVPNLVVWASAWIAGPGFAVGAGTSFSTRGVVDGPLPALPVLGALPGPGWSGPLGSASPVVVLLCGALAGWFAWRRLEPSLVQWADIAWVLGGTAGAAGVATVVLQLWAGGSAGSGRLAVVGADPLVAGGLVAAEVLVGAALVVVPAYLLVTRRAHAE</sequence>
<proteinExistence type="predicted"/>
<evidence type="ECO:0000256" key="1">
    <source>
        <dbReference type="SAM" id="Phobius"/>
    </source>
</evidence>
<feature type="transmembrane region" description="Helical" evidence="1">
    <location>
        <begin position="116"/>
        <end position="135"/>
    </location>
</feature>
<dbReference type="Pfam" id="PF19877">
    <property type="entry name" value="DUF6350"/>
    <property type="match status" value="1"/>
</dbReference>
<feature type="transmembrane region" description="Helical" evidence="1">
    <location>
        <begin position="294"/>
        <end position="316"/>
    </location>
</feature>
<feature type="transmembrane region" description="Helical" evidence="1">
    <location>
        <begin position="251"/>
        <end position="274"/>
    </location>
</feature>
<dbReference type="AlphaFoldDB" id="A0A4P6F753"/>
<accession>A0A4P6F753</accession>
<keyword evidence="3" id="KW-1185">Reference proteome</keyword>
<feature type="transmembrane region" description="Helical" evidence="1">
    <location>
        <begin position="141"/>
        <end position="164"/>
    </location>
</feature>
<gene>
    <name evidence="2" type="ORF">ET471_09130</name>
</gene>
<organism evidence="2 3">
    <name type="scientific">Xylanimonas protaetiae</name>
    <dbReference type="NCBI Taxonomy" id="2509457"/>
    <lineage>
        <taxon>Bacteria</taxon>
        <taxon>Bacillati</taxon>
        <taxon>Actinomycetota</taxon>
        <taxon>Actinomycetes</taxon>
        <taxon>Micrococcales</taxon>
        <taxon>Promicromonosporaceae</taxon>
        <taxon>Xylanimonas</taxon>
    </lineage>
</organism>
<dbReference type="Proteomes" id="UP000292118">
    <property type="component" value="Chromosome"/>
</dbReference>